<keyword evidence="2" id="KW-1185">Reference proteome</keyword>
<organism evidence="1 2">
    <name type="scientific">Paenibacillus contaminans</name>
    <dbReference type="NCBI Taxonomy" id="450362"/>
    <lineage>
        <taxon>Bacteria</taxon>
        <taxon>Bacillati</taxon>
        <taxon>Bacillota</taxon>
        <taxon>Bacilli</taxon>
        <taxon>Bacillales</taxon>
        <taxon>Paenibacillaceae</taxon>
        <taxon>Paenibacillus</taxon>
    </lineage>
</organism>
<sequence length="95" mass="10975">MQWELKERKIGGAFVRGAEKHQGIVRVRLKKEKNLQIEGQEDVPKKHIDKRFVSLQTAEPDFLLLHNIVCQHGIGPQLNPSRFGIRRFIAAIRLP</sequence>
<name>A0A329LSE3_9BACL</name>
<comment type="caution">
    <text evidence="1">The sequence shown here is derived from an EMBL/GenBank/DDBJ whole genome shotgun (WGS) entry which is preliminary data.</text>
</comment>
<reference evidence="1 2" key="1">
    <citation type="journal article" date="2009" name="Int. J. Syst. Evol. Microbiol.">
        <title>Paenibacillus contaminans sp. nov., isolated from a contaminated laboratory plate.</title>
        <authorList>
            <person name="Chou J.H."/>
            <person name="Lee J.H."/>
            <person name="Lin M.C."/>
            <person name="Chang P.S."/>
            <person name="Arun A.B."/>
            <person name="Young C.C."/>
            <person name="Chen W.M."/>
        </authorList>
    </citation>
    <scope>NUCLEOTIDE SEQUENCE [LARGE SCALE GENOMIC DNA]</scope>
    <source>
        <strain evidence="1 2">CKOBP-6</strain>
    </source>
</reference>
<dbReference type="AlphaFoldDB" id="A0A329LSE3"/>
<protein>
    <submittedName>
        <fullName evidence="1">Uncharacterized protein</fullName>
    </submittedName>
</protein>
<evidence type="ECO:0000313" key="1">
    <source>
        <dbReference type="EMBL" id="RAV10120.1"/>
    </source>
</evidence>
<proteinExistence type="predicted"/>
<evidence type="ECO:0000313" key="2">
    <source>
        <dbReference type="Proteomes" id="UP000250369"/>
    </source>
</evidence>
<dbReference type="Proteomes" id="UP000250369">
    <property type="component" value="Unassembled WGS sequence"/>
</dbReference>
<gene>
    <name evidence="1" type="ORF">DQG23_38380</name>
</gene>
<dbReference type="EMBL" id="QMFB01000045">
    <property type="protein sequence ID" value="RAV10120.1"/>
    <property type="molecule type" value="Genomic_DNA"/>
</dbReference>
<accession>A0A329LSE3</accession>